<feature type="region of interest" description="Disordered" evidence="3">
    <location>
        <begin position="475"/>
        <end position="502"/>
    </location>
</feature>
<feature type="region of interest" description="Disordered" evidence="3">
    <location>
        <begin position="780"/>
        <end position="850"/>
    </location>
</feature>
<feature type="compositionally biased region" description="Polar residues" evidence="3">
    <location>
        <begin position="839"/>
        <end position="850"/>
    </location>
</feature>
<dbReference type="GO" id="GO:0006355">
    <property type="term" value="P:regulation of DNA-templated transcription"/>
    <property type="evidence" value="ECO:0007669"/>
    <property type="project" value="InterPro"/>
</dbReference>
<protein>
    <submittedName>
        <fullName evidence="5">Set2-Rpb1 interacting</fullName>
    </submittedName>
</protein>
<feature type="region of interest" description="Disordered" evidence="3">
    <location>
        <begin position="300"/>
        <end position="341"/>
    </location>
</feature>
<sequence>QVLKVGDIRIQATCIIDHSPTTQRAQFPKGLSLHLCPLLTVVRRASVAQHMTSNYNALKNRNLSVQHSLDSDYHRMVFHSSSSPNLVEESRRSFGAKRVRLSKNDVGSDFCGSGFSDLRLNLNEMPSDTKQLIVDGKEPVDVSISSISGRARFLTPTKASAHSSSLPSCSEPTNRPTVALEFRGETGIGNDHEYATPSRAKRICTTNPSPRYSQSTSWGKQEKITNSSLFSSKKSLVPVSEERPIHILQKSFTTTAIAQVGPTRQNAAYTSGHCIFSGLTQSRSSSGAVMPTVFMNSQQKSFDGRDDIPSVMPKNHEHSQKVSRNIRTPSSAPSPTSSYTGSLTRAVEFECEPTHKARRKLHMYTDPVTQTTEGAIGPNSMAVCSSEAQIVSCAPESVPAEPGCPPVDNALIYVPGMALLMNEIDATPIDLISKFEKTPVSSPAGLRSESNHSVTLLNDPSFSQLPNVMDSNIAQRPASSAHTSPVSPRSAGREANKASKNRYAQMRRQLRKRMEQDNRQPLPALHLHLSKDGTSPLPPGWQRAPNVKQQNPSGLDNGSGGDDTDGLYAYYYYHVRTRQTRWDPPVYPWDADPEDTLTGGNGDDDPEAPYNWGCASKYSVSHEEIEAMYNRLRQRILERQCTELLHELADKPDAPKGAVEQGFAIELFTLVHDVLRNYRDARCKVGRILNDEDLYYLTRKLAQAVIVKEVQKWRSDQAACSSSLFASASIPELTASVNARVSAYVKRYMESKGAFYRRRVQQGPIPPVSSQKLQLVAHAKPEGATNHHHHHLQYTHSTQNTLPLRPRGGQTHFPHMVSKALDNPSGSRSYITPPKPVPNVSTGPDRNLQI</sequence>
<name>A0A1S8X2S7_OPIVI</name>
<dbReference type="CDD" id="cd00201">
    <property type="entry name" value="WW"/>
    <property type="match status" value="1"/>
</dbReference>
<feature type="non-terminal residue" evidence="5">
    <location>
        <position position="1"/>
    </location>
</feature>
<feature type="domain" description="WW" evidence="4">
    <location>
        <begin position="535"/>
        <end position="587"/>
    </location>
</feature>
<dbReference type="EMBL" id="KV892333">
    <property type="protein sequence ID" value="OON21002.1"/>
    <property type="molecule type" value="Genomic_DNA"/>
</dbReference>
<dbReference type="InterPro" id="IPR001202">
    <property type="entry name" value="WW_dom"/>
</dbReference>
<feature type="non-terminal residue" evidence="5">
    <location>
        <position position="850"/>
    </location>
</feature>
<keyword evidence="2" id="KW-0539">Nucleus</keyword>
<evidence type="ECO:0000259" key="4">
    <source>
        <dbReference type="PROSITE" id="PS50020"/>
    </source>
</evidence>
<dbReference type="Gene3D" id="1.10.1740.100">
    <property type="entry name" value="Set2, Rpb1 interacting domain"/>
    <property type="match status" value="1"/>
</dbReference>
<dbReference type="Pfam" id="PF08236">
    <property type="entry name" value="SRI"/>
    <property type="match status" value="1"/>
</dbReference>
<evidence type="ECO:0000313" key="5">
    <source>
        <dbReference type="EMBL" id="OON21002.1"/>
    </source>
</evidence>
<dbReference type="PROSITE" id="PS50020">
    <property type="entry name" value="WW_DOMAIN_2"/>
    <property type="match status" value="1"/>
</dbReference>
<feature type="compositionally biased region" description="Low complexity" evidence="3">
    <location>
        <begin position="328"/>
        <end position="341"/>
    </location>
</feature>
<proteinExistence type="predicted"/>
<evidence type="ECO:0000313" key="6">
    <source>
        <dbReference type="Proteomes" id="UP000243686"/>
    </source>
</evidence>
<feature type="compositionally biased region" description="Polar residues" evidence="3">
    <location>
        <begin position="547"/>
        <end position="556"/>
    </location>
</feature>
<reference evidence="5 6" key="1">
    <citation type="submission" date="2015-03" db="EMBL/GenBank/DDBJ databases">
        <title>Draft genome of the nematode, Opisthorchis viverrini.</title>
        <authorList>
            <person name="Mitreva M."/>
        </authorList>
    </citation>
    <scope>NUCLEOTIDE SEQUENCE [LARGE SCALE GENOMIC DNA]</scope>
    <source>
        <strain evidence="5">Khon Kaen</strain>
    </source>
</reference>
<feature type="region of interest" description="Disordered" evidence="3">
    <location>
        <begin position="528"/>
        <end position="562"/>
    </location>
</feature>
<accession>A0A1S8X2S7</accession>
<dbReference type="Proteomes" id="UP000243686">
    <property type="component" value="Unassembled WGS sequence"/>
</dbReference>
<gene>
    <name evidence="5" type="ORF">X801_03109</name>
</gene>
<evidence type="ECO:0000256" key="3">
    <source>
        <dbReference type="SAM" id="MobiDB-lite"/>
    </source>
</evidence>
<keyword evidence="6" id="KW-1185">Reference proteome</keyword>
<dbReference type="InterPro" id="IPR013257">
    <property type="entry name" value="SRI"/>
</dbReference>
<dbReference type="InterPro" id="IPR038190">
    <property type="entry name" value="SRI_sf"/>
</dbReference>
<feature type="compositionally biased region" description="Polar residues" evidence="3">
    <location>
        <begin position="475"/>
        <end position="487"/>
    </location>
</feature>
<dbReference type="AlphaFoldDB" id="A0A1S8X2S7"/>
<comment type="subcellular location">
    <subcellularLocation>
        <location evidence="1">Nucleus</location>
    </subcellularLocation>
</comment>
<organism evidence="5 6">
    <name type="scientific">Opisthorchis viverrini</name>
    <name type="common">Southeast Asian liver fluke</name>
    <dbReference type="NCBI Taxonomy" id="6198"/>
    <lineage>
        <taxon>Eukaryota</taxon>
        <taxon>Metazoa</taxon>
        <taxon>Spiralia</taxon>
        <taxon>Lophotrochozoa</taxon>
        <taxon>Platyhelminthes</taxon>
        <taxon>Trematoda</taxon>
        <taxon>Digenea</taxon>
        <taxon>Opisthorchiida</taxon>
        <taxon>Opisthorchiata</taxon>
        <taxon>Opisthorchiidae</taxon>
        <taxon>Opisthorchis</taxon>
    </lineage>
</organism>
<dbReference type="GO" id="GO:0005694">
    <property type="term" value="C:chromosome"/>
    <property type="evidence" value="ECO:0007669"/>
    <property type="project" value="InterPro"/>
</dbReference>
<evidence type="ECO:0000256" key="2">
    <source>
        <dbReference type="ARBA" id="ARBA00023242"/>
    </source>
</evidence>
<evidence type="ECO:0000256" key="1">
    <source>
        <dbReference type="ARBA" id="ARBA00004123"/>
    </source>
</evidence>
<feature type="compositionally biased region" description="Basic and acidic residues" evidence="3">
    <location>
        <begin position="302"/>
        <end position="320"/>
    </location>
</feature>